<dbReference type="GO" id="GO:0016810">
    <property type="term" value="F:hydrolase activity, acting on carbon-nitrogen (but not peptide) bonds"/>
    <property type="evidence" value="ECO:0007669"/>
    <property type="project" value="InterPro"/>
</dbReference>
<dbReference type="InterPro" id="IPR002509">
    <property type="entry name" value="NODB_dom"/>
</dbReference>
<evidence type="ECO:0000259" key="2">
    <source>
        <dbReference type="PROSITE" id="PS51677"/>
    </source>
</evidence>
<evidence type="ECO:0000313" key="4">
    <source>
        <dbReference type="Proteomes" id="UP000652681"/>
    </source>
</evidence>
<dbReference type="EMBL" id="JACVEL010000010">
    <property type="protein sequence ID" value="MBC9813436.1"/>
    <property type="molecule type" value="Genomic_DNA"/>
</dbReference>
<organism evidence="3 4">
    <name type="scientific">Taishania pollutisoli</name>
    <dbReference type="NCBI Taxonomy" id="2766479"/>
    <lineage>
        <taxon>Bacteria</taxon>
        <taxon>Pseudomonadati</taxon>
        <taxon>Bacteroidota</taxon>
        <taxon>Flavobacteriia</taxon>
        <taxon>Flavobacteriales</taxon>
        <taxon>Crocinitomicaceae</taxon>
        <taxon>Taishania</taxon>
    </lineage>
</organism>
<dbReference type="AlphaFoldDB" id="A0A8J6TY45"/>
<keyword evidence="1" id="KW-0472">Membrane</keyword>
<keyword evidence="4" id="KW-1185">Reference proteome</keyword>
<dbReference type="InterPro" id="IPR050248">
    <property type="entry name" value="Polysacc_deacetylase_ArnD"/>
</dbReference>
<sequence length="253" mass="28890">MTRHHLNIIGFIINCTWISIFFSGTPMMWILMGIASLLFLIFLSLGILLPNRNYFLTNTTRLNSDSVLLTFDDGPHEQLTPQVLETLRRHNIGALFFVIGKQAEEHPEIIQQILEAGHLIGNHTQTHPLMFAALRQDSVEKEIGLCDNTLIAQGIHPGTYFRPPIGYTNPRIARAVKKFKKRVIGWSLRSFDSVLKEEPKLLERVSSRIKPGDIVLFHDNLPQTEAILERFITQAKKNGIKFAQPKDLKTIFR</sequence>
<evidence type="ECO:0000256" key="1">
    <source>
        <dbReference type="SAM" id="Phobius"/>
    </source>
</evidence>
<dbReference type="PANTHER" id="PTHR10587">
    <property type="entry name" value="GLYCOSYL TRANSFERASE-RELATED"/>
    <property type="match status" value="1"/>
</dbReference>
<reference evidence="3" key="1">
    <citation type="submission" date="2020-09" db="EMBL/GenBank/DDBJ databases">
        <title>Taishania pollutisoli gen. nov., sp. nov., Isolated from Tetrabromobisphenol A-Contaminated Soil.</title>
        <authorList>
            <person name="Chen Q."/>
        </authorList>
    </citation>
    <scope>NUCLEOTIDE SEQUENCE</scope>
    <source>
        <strain evidence="3">CZZ-1</strain>
    </source>
</reference>
<dbReference type="CDD" id="cd10917">
    <property type="entry name" value="CE4_NodB_like_6s_7s"/>
    <property type="match status" value="1"/>
</dbReference>
<protein>
    <submittedName>
        <fullName evidence="3">Polysaccharide deacetylase family protein</fullName>
    </submittedName>
</protein>
<dbReference type="Proteomes" id="UP000652681">
    <property type="component" value="Unassembled WGS sequence"/>
</dbReference>
<proteinExistence type="predicted"/>
<comment type="caution">
    <text evidence="3">The sequence shown here is derived from an EMBL/GenBank/DDBJ whole genome shotgun (WGS) entry which is preliminary data.</text>
</comment>
<accession>A0A8J6TY45</accession>
<dbReference type="SUPFAM" id="SSF88713">
    <property type="entry name" value="Glycoside hydrolase/deacetylase"/>
    <property type="match status" value="1"/>
</dbReference>
<dbReference type="Gene3D" id="3.20.20.370">
    <property type="entry name" value="Glycoside hydrolase/deacetylase"/>
    <property type="match status" value="1"/>
</dbReference>
<dbReference type="Pfam" id="PF01522">
    <property type="entry name" value="Polysacc_deac_1"/>
    <property type="match status" value="1"/>
</dbReference>
<evidence type="ECO:0000313" key="3">
    <source>
        <dbReference type="EMBL" id="MBC9813436.1"/>
    </source>
</evidence>
<name>A0A8J6TY45_9FLAO</name>
<dbReference type="InterPro" id="IPR011330">
    <property type="entry name" value="Glyco_hydro/deAcase_b/a-brl"/>
</dbReference>
<feature type="transmembrane region" description="Helical" evidence="1">
    <location>
        <begin position="28"/>
        <end position="49"/>
    </location>
</feature>
<feature type="transmembrane region" description="Helical" evidence="1">
    <location>
        <begin position="5"/>
        <end position="22"/>
    </location>
</feature>
<keyword evidence="1" id="KW-0812">Transmembrane</keyword>
<dbReference type="PROSITE" id="PS51677">
    <property type="entry name" value="NODB"/>
    <property type="match status" value="1"/>
</dbReference>
<dbReference type="GO" id="GO:0005975">
    <property type="term" value="P:carbohydrate metabolic process"/>
    <property type="evidence" value="ECO:0007669"/>
    <property type="project" value="InterPro"/>
</dbReference>
<gene>
    <name evidence="3" type="ORF">H9Y05_13240</name>
</gene>
<feature type="domain" description="NodB homology" evidence="2">
    <location>
        <begin position="65"/>
        <end position="243"/>
    </location>
</feature>
<dbReference type="RefSeq" id="WP_163492142.1">
    <property type="nucleotide sequence ID" value="NZ_JACVEL010000010.1"/>
</dbReference>
<keyword evidence="1" id="KW-1133">Transmembrane helix</keyword>